<reference evidence="2 3" key="1">
    <citation type="submission" date="2017-03" db="EMBL/GenBank/DDBJ databases">
        <title>WGS assembly of Porphyra umbilicalis.</title>
        <authorList>
            <person name="Brawley S.H."/>
            <person name="Blouin N.A."/>
            <person name="Ficko-Blean E."/>
            <person name="Wheeler G.L."/>
            <person name="Lohr M."/>
            <person name="Goodson H.V."/>
            <person name="Jenkins J.W."/>
            <person name="Blaby-Haas C.E."/>
            <person name="Helliwell K.E."/>
            <person name="Chan C."/>
            <person name="Marriage T."/>
            <person name="Bhattacharya D."/>
            <person name="Klein A.S."/>
            <person name="Badis Y."/>
            <person name="Brodie J."/>
            <person name="Cao Y."/>
            <person name="Collen J."/>
            <person name="Dittami S.M."/>
            <person name="Gachon C.M."/>
            <person name="Green B.R."/>
            <person name="Karpowicz S."/>
            <person name="Kim J.W."/>
            <person name="Kudahl U."/>
            <person name="Lin S."/>
            <person name="Michel G."/>
            <person name="Mittag M."/>
            <person name="Olson B.J."/>
            <person name="Pangilinan J."/>
            <person name="Peng Y."/>
            <person name="Qiu H."/>
            <person name="Shu S."/>
            <person name="Singer J.T."/>
            <person name="Smith A.G."/>
            <person name="Sprecher B.N."/>
            <person name="Wagner V."/>
            <person name="Wang W."/>
            <person name="Wang Z.-Y."/>
            <person name="Yan J."/>
            <person name="Yarish C."/>
            <person name="Zoeuner-Riek S."/>
            <person name="Zhuang Y."/>
            <person name="Zou Y."/>
            <person name="Lindquist E.A."/>
            <person name="Grimwood J."/>
            <person name="Barry K."/>
            <person name="Rokhsar D.S."/>
            <person name="Schmutz J."/>
            <person name="Stiller J.W."/>
            <person name="Grossman A.R."/>
            <person name="Prochnik S.E."/>
        </authorList>
    </citation>
    <scope>NUCLEOTIDE SEQUENCE [LARGE SCALE GENOMIC DNA]</scope>
    <source>
        <strain evidence="2">4086291</strain>
    </source>
</reference>
<sequence>MALKMSLTATPFCPGVSEWHSARQATRMTPEEEMWLEAQMAAAAKTTGASASVANGATTASSVTARMSRMQLGDRSTPAAPTSAATHGLTQDEQEEFDRWISGAVGGHKHA</sequence>
<dbReference type="AlphaFoldDB" id="A0A1X6PAV2"/>
<evidence type="ECO:0000313" key="3">
    <source>
        <dbReference type="Proteomes" id="UP000218209"/>
    </source>
</evidence>
<name>A0A1X6PAV2_PORUM</name>
<dbReference type="Proteomes" id="UP000218209">
    <property type="component" value="Unassembled WGS sequence"/>
</dbReference>
<proteinExistence type="predicted"/>
<evidence type="ECO:0000313" key="2">
    <source>
        <dbReference type="EMBL" id="OSX77880.1"/>
    </source>
</evidence>
<feature type="region of interest" description="Disordered" evidence="1">
    <location>
        <begin position="70"/>
        <end position="95"/>
    </location>
</feature>
<evidence type="ECO:0000256" key="1">
    <source>
        <dbReference type="SAM" id="MobiDB-lite"/>
    </source>
</evidence>
<organism evidence="2 3">
    <name type="scientific">Porphyra umbilicalis</name>
    <name type="common">Purple laver</name>
    <name type="synonym">Red alga</name>
    <dbReference type="NCBI Taxonomy" id="2786"/>
    <lineage>
        <taxon>Eukaryota</taxon>
        <taxon>Rhodophyta</taxon>
        <taxon>Bangiophyceae</taxon>
        <taxon>Bangiales</taxon>
        <taxon>Bangiaceae</taxon>
        <taxon>Porphyra</taxon>
    </lineage>
</organism>
<protein>
    <submittedName>
        <fullName evidence="2">Uncharacterized protein</fullName>
    </submittedName>
</protein>
<keyword evidence="3" id="KW-1185">Reference proteome</keyword>
<feature type="compositionally biased region" description="Low complexity" evidence="1">
    <location>
        <begin position="76"/>
        <end position="86"/>
    </location>
</feature>
<accession>A0A1X6PAV2</accession>
<dbReference type="EMBL" id="KV918826">
    <property type="protein sequence ID" value="OSX77880.1"/>
    <property type="molecule type" value="Genomic_DNA"/>
</dbReference>
<gene>
    <name evidence="2" type="ORF">BU14_0130s0035</name>
</gene>